<evidence type="ECO:0000313" key="3">
    <source>
        <dbReference type="EMBL" id="QDH78727.1"/>
    </source>
</evidence>
<dbReference type="InterPro" id="IPR001387">
    <property type="entry name" value="Cro/C1-type_HTH"/>
</dbReference>
<evidence type="ECO:0000313" key="4">
    <source>
        <dbReference type="Proteomes" id="UP000316614"/>
    </source>
</evidence>
<sequence>MMDLNKIFPLKLRSARRILGLTQKELAVSSGVSHHSIGKYEKGVRLPSSGAMMDLAKALKVEVGYFFSESHYPIEDIEVEYREGFKIGTTDEGFLKLEAQKFLEKYISIEELSESRKDFENPLTHRVVINTSEAEQSAIELRKKLKLGDSPIHNLTDFLDRIGIKVLMLDYGDNFEGFSAWIGKVPLIVVNPSGKVVPRLRFTLAHELAHLVLTIPKGIQGKDREAICDAFAGAFLMPKSVLIDRIGRNRKTISLEELRALQESYGISKQSLGLRLVHCKIIGWNDYHELLQVEDFGNYSKKEESARYFQLLYKLILEETVDREQAQYLSNVSPQDFETRLKQAETIKITVDGNLD</sequence>
<reference evidence="3 4" key="1">
    <citation type="submission" date="2019-06" db="EMBL/GenBank/DDBJ databases">
        <title>Echinicola alkalisoli sp. nov. isolated from saline soil.</title>
        <authorList>
            <person name="Sun J.-Q."/>
            <person name="Xu L."/>
        </authorList>
    </citation>
    <scope>NUCLEOTIDE SEQUENCE [LARGE SCALE GENOMIC DNA]</scope>
    <source>
        <strain evidence="3 4">LN3S3</strain>
    </source>
</reference>
<dbReference type="SMART" id="SM00530">
    <property type="entry name" value="HTH_XRE"/>
    <property type="match status" value="1"/>
</dbReference>
<dbReference type="GO" id="GO:0003677">
    <property type="term" value="F:DNA binding"/>
    <property type="evidence" value="ECO:0007669"/>
    <property type="project" value="InterPro"/>
</dbReference>
<dbReference type="CDD" id="cd00093">
    <property type="entry name" value="HTH_XRE"/>
    <property type="match status" value="1"/>
</dbReference>
<dbReference type="OrthoDB" id="9794834at2"/>
<dbReference type="InterPro" id="IPR010982">
    <property type="entry name" value="Lambda_DNA-bd_dom_sf"/>
</dbReference>
<evidence type="ECO:0000259" key="2">
    <source>
        <dbReference type="PROSITE" id="PS50943"/>
    </source>
</evidence>
<dbReference type="PANTHER" id="PTHR43236:SF1">
    <property type="entry name" value="BLL7220 PROTEIN"/>
    <property type="match status" value="1"/>
</dbReference>
<dbReference type="PROSITE" id="PS50943">
    <property type="entry name" value="HTH_CROC1"/>
    <property type="match status" value="1"/>
</dbReference>
<name>A0A514CFX7_9BACT</name>
<keyword evidence="4" id="KW-1185">Reference proteome</keyword>
<accession>A0A514CFX7</accession>
<dbReference type="RefSeq" id="WP_141613981.1">
    <property type="nucleotide sequence ID" value="NZ_CP041253.1"/>
</dbReference>
<dbReference type="Pfam" id="PF06114">
    <property type="entry name" value="Peptidase_M78"/>
    <property type="match status" value="1"/>
</dbReference>
<gene>
    <name evidence="3" type="ORF">FKX85_06625</name>
</gene>
<protein>
    <submittedName>
        <fullName evidence="3">ImmA/IrrE family metallo-endopeptidase</fullName>
    </submittedName>
</protein>
<dbReference type="EMBL" id="CP041253">
    <property type="protein sequence ID" value="QDH78727.1"/>
    <property type="molecule type" value="Genomic_DNA"/>
</dbReference>
<dbReference type="InterPro" id="IPR010359">
    <property type="entry name" value="IrrE_HExxH"/>
</dbReference>
<dbReference type="AlphaFoldDB" id="A0A514CFX7"/>
<proteinExistence type="inferred from homology"/>
<organism evidence="3 4">
    <name type="scientific">Echinicola soli</name>
    <dbReference type="NCBI Taxonomy" id="2591634"/>
    <lineage>
        <taxon>Bacteria</taxon>
        <taxon>Pseudomonadati</taxon>
        <taxon>Bacteroidota</taxon>
        <taxon>Cytophagia</taxon>
        <taxon>Cytophagales</taxon>
        <taxon>Cyclobacteriaceae</taxon>
        <taxon>Echinicola</taxon>
    </lineage>
</organism>
<evidence type="ECO:0000256" key="1">
    <source>
        <dbReference type="ARBA" id="ARBA00007227"/>
    </source>
</evidence>
<comment type="similarity">
    <text evidence="1">Belongs to the short-chain fatty acyl-CoA assimilation regulator (ScfR) family.</text>
</comment>
<dbReference type="Gene3D" id="1.10.260.40">
    <property type="entry name" value="lambda repressor-like DNA-binding domains"/>
    <property type="match status" value="1"/>
</dbReference>
<dbReference type="Pfam" id="PF01381">
    <property type="entry name" value="HTH_3"/>
    <property type="match status" value="1"/>
</dbReference>
<feature type="domain" description="HTH cro/C1-type" evidence="2">
    <location>
        <begin position="12"/>
        <end position="66"/>
    </location>
</feature>
<dbReference type="InterPro" id="IPR052345">
    <property type="entry name" value="Rad_response_metalloprotease"/>
</dbReference>
<dbReference type="SUPFAM" id="SSF47413">
    <property type="entry name" value="lambda repressor-like DNA-binding domains"/>
    <property type="match status" value="1"/>
</dbReference>
<dbReference type="Gene3D" id="1.10.10.2910">
    <property type="match status" value="1"/>
</dbReference>
<dbReference type="PANTHER" id="PTHR43236">
    <property type="entry name" value="ANTITOXIN HIGA1"/>
    <property type="match status" value="1"/>
</dbReference>
<dbReference type="Proteomes" id="UP000316614">
    <property type="component" value="Chromosome"/>
</dbReference>
<dbReference type="KEGG" id="echi:FKX85_06625"/>